<proteinExistence type="predicted"/>
<reference evidence="3" key="3">
    <citation type="journal article" date="2010" name="Genome Res.">
        <title>Population genomic sequencing of Coccidioides fungi reveals recent hybridization and transposon control.</title>
        <authorList>
            <person name="Neafsey D.E."/>
            <person name="Barker B.M."/>
            <person name="Sharpton T.J."/>
            <person name="Stajich J.E."/>
            <person name="Park D.J."/>
            <person name="Whiston E."/>
            <person name="Hung C.-Y."/>
            <person name="McMahan C."/>
            <person name="White J."/>
            <person name="Sykes S."/>
            <person name="Heiman D."/>
            <person name="Young S."/>
            <person name="Zeng Q."/>
            <person name="Abouelleil A."/>
            <person name="Aftuck L."/>
            <person name="Bessette D."/>
            <person name="Brown A."/>
            <person name="FitzGerald M."/>
            <person name="Lui A."/>
            <person name="Macdonald J.P."/>
            <person name="Priest M."/>
            <person name="Orbach M.J."/>
            <person name="Galgiani J.N."/>
            <person name="Kirkland T.N."/>
            <person name="Cole G.T."/>
            <person name="Birren B.W."/>
            <person name="Henn M.R."/>
            <person name="Taylor J.W."/>
            <person name="Rounsley S.D."/>
        </authorList>
    </citation>
    <scope>NUCLEOTIDE SEQUENCE [LARGE SCALE GENOMIC DNA]</scope>
    <source>
        <strain evidence="3">RMSCC 3488</strain>
    </source>
</reference>
<dbReference type="AlphaFoldDB" id="A0A0J6FNH7"/>
<evidence type="ECO:0000313" key="3">
    <source>
        <dbReference type="Proteomes" id="UP000054567"/>
    </source>
</evidence>
<reference evidence="3" key="2">
    <citation type="journal article" date="2009" name="Genome Res.">
        <title>Comparative genomic analyses of the human fungal pathogens Coccidioides and their relatives.</title>
        <authorList>
            <person name="Sharpton T.J."/>
            <person name="Stajich J.E."/>
            <person name="Rounsley S.D."/>
            <person name="Gardner M.J."/>
            <person name="Wortman J.R."/>
            <person name="Jordar V.S."/>
            <person name="Maiti R."/>
            <person name="Kodira C.D."/>
            <person name="Neafsey D.E."/>
            <person name="Zeng Q."/>
            <person name="Hung C.-Y."/>
            <person name="McMahan C."/>
            <person name="Muszewska A."/>
            <person name="Grynberg M."/>
            <person name="Mandel M.A."/>
            <person name="Kellner E.M."/>
            <person name="Barker B.M."/>
            <person name="Galgiani J.N."/>
            <person name="Orbach M.J."/>
            <person name="Kirkland T.N."/>
            <person name="Cole G.T."/>
            <person name="Henn M.R."/>
            <person name="Birren B.W."/>
            <person name="Taylor J.W."/>
        </authorList>
    </citation>
    <scope>NUCLEOTIDE SEQUENCE [LARGE SCALE GENOMIC DNA]</scope>
    <source>
        <strain evidence="3">RMSCC 3488</strain>
    </source>
</reference>
<protein>
    <submittedName>
        <fullName evidence="2">Uncharacterized protein</fullName>
    </submittedName>
</protein>
<evidence type="ECO:0000313" key="2">
    <source>
        <dbReference type="EMBL" id="KMM71948.1"/>
    </source>
</evidence>
<sequence length="105" mass="11338">MVTSARASIRSRRQLQETDGEERFKEAARFLREAQRASLPDTELPLLLCCRSTMMLAPPVAAAVAGRSNRGGAMATIGNSLPPSVNPDETGKRTDSDSEDGFETI</sequence>
<dbReference type="Proteomes" id="UP000054567">
    <property type="component" value="Unassembled WGS sequence"/>
</dbReference>
<dbReference type="VEuPathDB" id="FungiDB:CPAG_08248"/>
<reference evidence="2 3" key="1">
    <citation type="submission" date="2007-06" db="EMBL/GenBank/DDBJ databases">
        <title>The Genome Sequence of Coccidioides posadasii RMSCC_3488.</title>
        <authorList>
            <consortium name="Coccidioides Genome Resources Consortium"/>
            <consortium name="The Broad Institute Genome Sequencing Platform"/>
            <person name="Henn M.R."/>
            <person name="Sykes S."/>
            <person name="Young S."/>
            <person name="Jaffe D."/>
            <person name="Berlin A."/>
            <person name="Alvarez P."/>
            <person name="Butler J."/>
            <person name="Gnerre S."/>
            <person name="Grabherr M."/>
            <person name="Mauceli E."/>
            <person name="Brockman W."/>
            <person name="Kodira C."/>
            <person name="Alvarado L."/>
            <person name="Zeng Q."/>
            <person name="Crawford M."/>
            <person name="Antoine C."/>
            <person name="Devon K."/>
            <person name="Galgiani J."/>
            <person name="Orsborn K."/>
            <person name="Lewis M.L."/>
            <person name="Nusbaum C."/>
            <person name="Galagan J."/>
            <person name="Birren B."/>
        </authorList>
    </citation>
    <scope>NUCLEOTIDE SEQUENCE [LARGE SCALE GENOMIC DNA]</scope>
    <source>
        <strain evidence="2 3">RMSCC 3488</strain>
    </source>
</reference>
<name>A0A0J6FNH7_COCPO</name>
<organism evidence="2 3">
    <name type="scientific">Coccidioides posadasii RMSCC 3488</name>
    <dbReference type="NCBI Taxonomy" id="454284"/>
    <lineage>
        <taxon>Eukaryota</taxon>
        <taxon>Fungi</taxon>
        <taxon>Dikarya</taxon>
        <taxon>Ascomycota</taxon>
        <taxon>Pezizomycotina</taxon>
        <taxon>Eurotiomycetes</taxon>
        <taxon>Eurotiomycetidae</taxon>
        <taxon>Onygenales</taxon>
        <taxon>Onygenaceae</taxon>
        <taxon>Coccidioides</taxon>
    </lineage>
</organism>
<evidence type="ECO:0000256" key="1">
    <source>
        <dbReference type="SAM" id="MobiDB-lite"/>
    </source>
</evidence>
<accession>A0A0J6FNH7</accession>
<dbReference type="EMBL" id="DS268113">
    <property type="protein sequence ID" value="KMM71948.1"/>
    <property type="molecule type" value="Genomic_DNA"/>
</dbReference>
<feature type="region of interest" description="Disordered" evidence="1">
    <location>
        <begin position="71"/>
        <end position="105"/>
    </location>
</feature>
<gene>
    <name evidence="2" type="ORF">CPAG_08248</name>
</gene>
<feature type="region of interest" description="Disordered" evidence="1">
    <location>
        <begin position="1"/>
        <end position="22"/>
    </location>
</feature>